<dbReference type="PROSITE" id="PS01156">
    <property type="entry name" value="TONB_DEPENDENT_REC_2"/>
    <property type="match status" value="1"/>
</dbReference>
<keyword evidence="11 12" id="KW-0998">Cell outer membrane</keyword>
<keyword evidence="5 12" id="KW-0812">Transmembrane</keyword>
<dbReference type="InterPro" id="IPR010917">
    <property type="entry name" value="TonB_rcpt_CS"/>
</dbReference>
<dbReference type="InterPro" id="IPR037066">
    <property type="entry name" value="Plug_dom_sf"/>
</dbReference>
<feature type="domain" description="Secretin/TonB short N-terminal" evidence="16">
    <location>
        <begin position="59"/>
        <end position="110"/>
    </location>
</feature>
<dbReference type="Gene3D" id="2.40.170.20">
    <property type="entry name" value="TonB-dependent receptor, beta-barrel domain"/>
    <property type="match status" value="1"/>
</dbReference>
<dbReference type="InterPro" id="IPR006311">
    <property type="entry name" value="TAT_signal"/>
</dbReference>
<comment type="caution">
    <text evidence="17">The sequence shown here is derived from an EMBL/GenBank/DDBJ whole genome shotgun (WGS) entry which is preliminary data.</text>
</comment>
<dbReference type="Proteomes" id="UP001143486">
    <property type="component" value="Unassembled WGS sequence"/>
</dbReference>
<evidence type="ECO:0000256" key="15">
    <source>
        <dbReference type="SAM" id="SignalP"/>
    </source>
</evidence>
<dbReference type="PANTHER" id="PTHR32552">
    <property type="entry name" value="FERRICHROME IRON RECEPTOR-RELATED"/>
    <property type="match status" value="1"/>
</dbReference>
<dbReference type="SUPFAM" id="SSF56935">
    <property type="entry name" value="Porins"/>
    <property type="match status" value="1"/>
</dbReference>
<evidence type="ECO:0000256" key="5">
    <source>
        <dbReference type="ARBA" id="ARBA00022692"/>
    </source>
</evidence>
<keyword evidence="9 14" id="KW-0798">TonB box</keyword>
<dbReference type="Pfam" id="PF07715">
    <property type="entry name" value="Plug"/>
    <property type="match status" value="1"/>
</dbReference>
<gene>
    <name evidence="17" type="ORF">GCM10017621_27530</name>
</gene>
<evidence type="ECO:0000256" key="2">
    <source>
        <dbReference type="ARBA" id="ARBA00022448"/>
    </source>
</evidence>
<dbReference type="Gene3D" id="2.170.130.10">
    <property type="entry name" value="TonB-dependent receptor, plug domain"/>
    <property type="match status" value="1"/>
</dbReference>
<name>A0A9W6MP41_9PROT</name>
<dbReference type="Gene3D" id="3.55.50.30">
    <property type="match status" value="1"/>
</dbReference>
<dbReference type="PROSITE" id="PS51318">
    <property type="entry name" value="TAT"/>
    <property type="match status" value="1"/>
</dbReference>
<comment type="similarity">
    <text evidence="12 14">Belongs to the TonB-dependent receptor family.</text>
</comment>
<evidence type="ECO:0000313" key="17">
    <source>
        <dbReference type="EMBL" id="GLK53245.1"/>
    </source>
</evidence>
<dbReference type="GO" id="GO:0009279">
    <property type="term" value="C:cell outer membrane"/>
    <property type="evidence" value="ECO:0007669"/>
    <property type="project" value="UniProtKB-SubCell"/>
</dbReference>
<dbReference type="EMBL" id="BSFE01000009">
    <property type="protein sequence ID" value="GLK53245.1"/>
    <property type="molecule type" value="Genomic_DNA"/>
</dbReference>
<dbReference type="InterPro" id="IPR012910">
    <property type="entry name" value="Plug_dom"/>
</dbReference>
<evidence type="ECO:0000256" key="12">
    <source>
        <dbReference type="PROSITE-ProRule" id="PRU01360"/>
    </source>
</evidence>
<dbReference type="InterPro" id="IPR036942">
    <property type="entry name" value="Beta-barrel_TonB_sf"/>
</dbReference>
<keyword evidence="6 15" id="KW-0732">Signal</keyword>
<evidence type="ECO:0000313" key="18">
    <source>
        <dbReference type="Proteomes" id="UP001143486"/>
    </source>
</evidence>
<reference evidence="17" key="1">
    <citation type="journal article" date="2014" name="Int. J. Syst. Evol. Microbiol.">
        <title>Complete genome sequence of Corynebacterium casei LMG S-19264T (=DSM 44701T), isolated from a smear-ripened cheese.</title>
        <authorList>
            <consortium name="US DOE Joint Genome Institute (JGI-PGF)"/>
            <person name="Walter F."/>
            <person name="Albersmeier A."/>
            <person name="Kalinowski J."/>
            <person name="Ruckert C."/>
        </authorList>
    </citation>
    <scope>NUCLEOTIDE SEQUENCE</scope>
    <source>
        <strain evidence="17">VKM B-1513</strain>
    </source>
</reference>
<keyword evidence="18" id="KW-1185">Reference proteome</keyword>
<protein>
    <submittedName>
        <fullName evidence="17">TonB-dependent receptor</fullName>
    </submittedName>
</protein>
<dbReference type="PROSITE" id="PS00018">
    <property type="entry name" value="EF_HAND_1"/>
    <property type="match status" value="1"/>
</dbReference>
<evidence type="ECO:0000256" key="3">
    <source>
        <dbReference type="ARBA" id="ARBA00022452"/>
    </source>
</evidence>
<organism evidence="17 18">
    <name type="scientific">Maricaulis virginensis</name>
    <dbReference type="NCBI Taxonomy" id="144022"/>
    <lineage>
        <taxon>Bacteria</taxon>
        <taxon>Pseudomonadati</taxon>
        <taxon>Pseudomonadota</taxon>
        <taxon>Alphaproteobacteria</taxon>
        <taxon>Maricaulales</taxon>
        <taxon>Maricaulaceae</taxon>
        <taxon>Maricaulis</taxon>
    </lineage>
</organism>
<dbReference type="InterPro" id="IPR011662">
    <property type="entry name" value="Secretin/TonB_short_N"/>
</dbReference>
<dbReference type="RefSeq" id="WP_271187599.1">
    <property type="nucleotide sequence ID" value="NZ_BSFE01000009.1"/>
</dbReference>
<keyword evidence="10 12" id="KW-0472">Membrane</keyword>
<evidence type="ECO:0000256" key="9">
    <source>
        <dbReference type="ARBA" id="ARBA00023077"/>
    </source>
</evidence>
<keyword evidence="3 12" id="KW-1134">Transmembrane beta strand</keyword>
<feature type="chain" id="PRO_5040834731" evidence="15">
    <location>
        <begin position="30"/>
        <end position="897"/>
    </location>
</feature>
<dbReference type="SMART" id="SM00965">
    <property type="entry name" value="STN"/>
    <property type="match status" value="1"/>
</dbReference>
<accession>A0A9W6MP41</accession>
<keyword evidence="17" id="KW-0675">Receptor</keyword>
<feature type="signal peptide" evidence="15">
    <location>
        <begin position="1"/>
        <end position="29"/>
    </location>
</feature>
<evidence type="ECO:0000256" key="14">
    <source>
        <dbReference type="RuleBase" id="RU003357"/>
    </source>
</evidence>
<evidence type="ECO:0000259" key="16">
    <source>
        <dbReference type="SMART" id="SM00965"/>
    </source>
</evidence>
<proteinExistence type="inferred from homology"/>
<dbReference type="Pfam" id="PF07660">
    <property type="entry name" value="STN"/>
    <property type="match status" value="1"/>
</dbReference>
<evidence type="ECO:0000256" key="7">
    <source>
        <dbReference type="ARBA" id="ARBA00023004"/>
    </source>
</evidence>
<feature type="short sequence motif" description="TonB C-terminal box" evidence="13">
    <location>
        <begin position="880"/>
        <end position="897"/>
    </location>
</feature>
<evidence type="ECO:0000256" key="11">
    <source>
        <dbReference type="ARBA" id="ARBA00023237"/>
    </source>
</evidence>
<dbReference type="Pfam" id="PF00593">
    <property type="entry name" value="TonB_dep_Rec_b-barrel"/>
    <property type="match status" value="1"/>
</dbReference>
<keyword evidence="8" id="KW-0406">Ion transport</keyword>
<dbReference type="InterPro" id="IPR039426">
    <property type="entry name" value="TonB-dep_rcpt-like"/>
</dbReference>
<keyword evidence="4" id="KW-0410">Iron transport</keyword>
<keyword evidence="2 12" id="KW-0813">Transport</keyword>
<dbReference type="AlphaFoldDB" id="A0A9W6MP41"/>
<dbReference type="PANTHER" id="PTHR32552:SF68">
    <property type="entry name" value="FERRICHROME OUTER MEMBRANE TRANSPORTER_PHAGE RECEPTOR"/>
    <property type="match status" value="1"/>
</dbReference>
<evidence type="ECO:0000256" key="10">
    <source>
        <dbReference type="ARBA" id="ARBA00023136"/>
    </source>
</evidence>
<keyword evidence="7" id="KW-0408">Iron</keyword>
<evidence type="ECO:0000256" key="13">
    <source>
        <dbReference type="PROSITE-ProRule" id="PRU10144"/>
    </source>
</evidence>
<dbReference type="GO" id="GO:0015344">
    <property type="term" value="F:siderophore uptake transmembrane transporter activity"/>
    <property type="evidence" value="ECO:0007669"/>
    <property type="project" value="TreeGrafter"/>
</dbReference>
<evidence type="ECO:0000256" key="8">
    <source>
        <dbReference type="ARBA" id="ARBA00023065"/>
    </source>
</evidence>
<dbReference type="InterPro" id="IPR018247">
    <property type="entry name" value="EF_Hand_1_Ca_BS"/>
</dbReference>
<evidence type="ECO:0000256" key="6">
    <source>
        <dbReference type="ARBA" id="ARBA00022729"/>
    </source>
</evidence>
<dbReference type="InterPro" id="IPR000531">
    <property type="entry name" value="Beta-barrel_TonB"/>
</dbReference>
<reference evidence="17" key="2">
    <citation type="submission" date="2023-01" db="EMBL/GenBank/DDBJ databases">
        <authorList>
            <person name="Sun Q."/>
            <person name="Evtushenko L."/>
        </authorList>
    </citation>
    <scope>NUCLEOTIDE SEQUENCE</scope>
    <source>
        <strain evidence="17">VKM B-1513</strain>
    </source>
</reference>
<dbReference type="PROSITE" id="PS52016">
    <property type="entry name" value="TONB_DEPENDENT_REC_3"/>
    <property type="match status" value="1"/>
</dbReference>
<comment type="subcellular location">
    <subcellularLocation>
        <location evidence="1 12">Cell outer membrane</location>
        <topology evidence="1 12">Multi-pass membrane protein</topology>
    </subcellularLocation>
</comment>
<sequence length="897" mass="96253">MSNGHTGRRVRLLSTALAAALLAATGAAAQDAPAVNAEIRIAAQPLDSAIDALASQTGLVIVAPGPLLDGLRSASVSGVSEPFEALGILLRGTNLGYRVTADGAVVIEPLTAQPSREIRENEVEAIQVTGTRVDPLNQLQTEATDSLTGLSRSLLETPRSASRVSEITIDRFGMEDVDDLLAAVPGTFTASFFGVPGNLNVRGTLADTYFQGFKRIENRGNFSSNLSAAAYVEVLRGPSSPIYGPGKVGGLLNFIPRTARDGVDGRYVDAVTGSVTVSGGSHDRRVVSGEVAIPAGQGGFHLFGEFEDSGSYYNFIEPEHTNIQATYVSDLGRNWSVELNAMYFDESGQIQTPGWNRVTQALIDDGTYITGRDTDLQDIDGDGYLSYSEIDAAVGASWGLSNLRQIKEFGGANRPEFALDTGVGTTTLDGSHIFADPGDYNDSETLTGYASLAHEADNGNRFAVEIFRDHIENQRYNSFGFGADYDATAIELRGSYSFHTGMGENVRADSVVGAAYRTHEAQQYESFLSGYIALDRRDLSQGPTATDRIALPRDASGEIIWDSRHDMEWNSQAVFAVSDITLFQRLSVLAGLRYDHFDVEAINTGATVFGTANTLVSDSDGATTWSLSVRYETPFGLTPYITYAEPRALESTQTGGVSVGTIESGLYISPSELREVGVKFSLLDGNLFGGLAYYEQHRRQADMFGNIDGTTAEGFEAEVHWLATDNLAFIGSATIQQTRVDAPGAGNGEYLQVRPDLFGVDPVAGYGGTFAFNNAGYFADLADGYELNTIPETVLSLFGTYTTDPFSYGGHDMLAGITAGATYVSETGGIMTGDIELPAYTLARMSGFLEVGAFTVSANIDNLFDERYFTPSAEVYKEVAVMPGLPRIFRINLSYDF</sequence>
<evidence type="ECO:0000256" key="4">
    <source>
        <dbReference type="ARBA" id="ARBA00022496"/>
    </source>
</evidence>
<evidence type="ECO:0000256" key="1">
    <source>
        <dbReference type="ARBA" id="ARBA00004571"/>
    </source>
</evidence>